<dbReference type="AlphaFoldDB" id="A0A517T2S0"/>
<dbReference type="OrthoDB" id="127107at2"/>
<dbReference type="InterPro" id="IPR011444">
    <property type="entry name" value="DUF1549"/>
</dbReference>
<proteinExistence type="predicted"/>
<dbReference type="PANTHER" id="PTHR35889:SF3">
    <property type="entry name" value="F-BOX DOMAIN-CONTAINING PROTEIN"/>
    <property type="match status" value="1"/>
</dbReference>
<dbReference type="Gene3D" id="1.10.760.10">
    <property type="entry name" value="Cytochrome c-like domain"/>
    <property type="match status" value="1"/>
</dbReference>
<dbReference type="PANTHER" id="PTHR35889">
    <property type="entry name" value="CYCLOINULO-OLIGOSACCHARIDE FRUCTANOTRANSFERASE-RELATED"/>
    <property type="match status" value="1"/>
</dbReference>
<evidence type="ECO:0000259" key="6">
    <source>
        <dbReference type="PROSITE" id="PS51007"/>
    </source>
</evidence>
<dbReference type="GO" id="GO:0046872">
    <property type="term" value="F:metal ion binding"/>
    <property type="evidence" value="ECO:0007669"/>
    <property type="project" value="UniProtKB-KW"/>
</dbReference>
<evidence type="ECO:0000256" key="1">
    <source>
        <dbReference type="ARBA" id="ARBA00022617"/>
    </source>
</evidence>
<feature type="coiled-coil region" evidence="5">
    <location>
        <begin position="416"/>
        <end position="443"/>
    </location>
</feature>
<evidence type="ECO:0000256" key="3">
    <source>
        <dbReference type="ARBA" id="ARBA00023004"/>
    </source>
</evidence>
<dbReference type="InterPro" id="IPR022655">
    <property type="entry name" value="DUF1553"/>
</dbReference>
<evidence type="ECO:0000313" key="7">
    <source>
        <dbReference type="EMBL" id="QDT62631.1"/>
    </source>
</evidence>
<evidence type="ECO:0000256" key="4">
    <source>
        <dbReference type="PROSITE-ProRule" id="PRU00433"/>
    </source>
</evidence>
<feature type="domain" description="Cytochrome c" evidence="6">
    <location>
        <begin position="33"/>
        <end position="128"/>
    </location>
</feature>
<dbReference type="SUPFAM" id="SSF46626">
    <property type="entry name" value="Cytochrome c"/>
    <property type="match status" value="1"/>
</dbReference>
<protein>
    <submittedName>
        <fullName evidence="7">Planctomycete cytochrome C</fullName>
    </submittedName>
</protein>
<dbReference type="GO" id="GO:0020037">
    <property type="term" value="F:heme binding"/>
    <property type="evidence" value="ECO:0007669"/>
    <property type="project" value="InterPro"/>
</dbReference>
<keyword evidence="2 4" id="KW-0479">Metal-binding</keyword>
<dbReference type="InterPro" id="IPR009056">
    <property type="entry name" value="Cyt_c-like_dom"/>
</dbReference>
<gene>
    <name evidence="7" type="ORF">SV7mr_51810</name>
</gene>
<accession>A0A517T2S0</accession>
<dbReference type="PROSITE" id="PS51007">
    <property type="entry name" value="CYTC"/>
    <property type="match status" value="1"/>
</dbReference>
<dbReference type="EMBL" id="CP036272">
    <property type="protein sequence ID" value="QDT62631.1"/>
    <property type="molecule type" value="Genomic_DNA"/>
</dbReference>
<dbReference type="Proteomes" id="UP000315003">
    <property type="component" value="Chromosome"/>
</dbReference>
<keyword evidence="8" id="KW-1185">Reference proteome</keyword>
<keyword evidence="3 4" id="KW-0408">Iron</keyword>
<dbReference type="InterPro" id="IPR036909">
    <property type="entry name" value="Cyt_c-like_dom_sf"/>
</dbReference>
<dbReference type="Pfam" id="PF07583">
    <property type="entry name" value="PSCyt2"/>
    <property type="match status" value="1"/>
</dbReference>
<evidence type="ECO:0000256" key="5">
    <source>
        <dbReference type="SAM" id="Coils"/>
    </source>
</evidence>
<dbReference type="GO" id="GO:0009055">
    <property type="term" value="F:electron transfer activity"/>
    <property type="evidence" value="ECO:0007669"/>
    <property type="project" value="InterPro"/>
</dbReference>
<evidence type="ECO:0000256" key="2">
    <source>
        <dbReference type="ARBA" id="ARBA00022723"/>
    </source>
</evidence>
<dbReference type="InterPro" id="IPR011429">
    <property type="entry name" value="Cyt_c_Planctomycete-type"/>
</dbReference>
<reference evidence="7 8" key="1">
    <citation type="submission" date="2019-02" db="EMBL/GenBank/DDBJ databases">
        <title>Deep-cultivation of Planctomycetes and their phenomic and genomic characterization uncovers novel biology.</title>
        <authorList>
            <person name="Wiegand S."/>
            <person name="Jogler M."/>
            <person name="Boedeker C."/>
            <person name="Pinto D."/>
            <person name="Vollmers J."/>
            <person name="Rivas-Marin E."/>
            <person name="Kohn T."/>
            <person name="Peeters S.H."/>
            <person name="Heuer A."/>
            <person name="Rast P."/>
            <person name="Oberbeckmann S."/>
            <person name="Bunk B."/>
            <person name="Jeske O."/>
            <person name="Meyerdierks A."/>
            <person name="Storesund J.E."/>
            <person name="Kallscheuer N."/>
            <person name="Luecker S."/>
            <person name="Lage O.M."/>
            <person name="Pohl T."/>
            <person name="Merkel B.J."/>
            <person name="Hornburger P."/>
            <person name="Mueller R.-W."/>
            <person name="Bruemmer F."/>
            <person name="Labrenz M."/>
            <person name="Spormann A.M."/>
            <person name="Op den Camp H."/>
            <person name="Overmann J."/>
            <person name="Amann R."/>
            <person name="Jetten M.S.M."/>
            <person name="Mascher T."/>
            <person name="Medema M.H."/>
            <person name="Devos D.P."/>
            <person name="Kaster A.-K."/>
            <person name="Ovreas L."/>
            <person name="Rohde M."/>
            <person name="Galperin M.Y."/>
            <person name="Jogler C."/>
        </authorList>
    </citation>
    <scope>NUCLEOTIDE SEQUENCE [LARGE SCALE GENOMIC DNA]</scope>
    <source>
        <strain evidence="7 8">SV_7m_r</strain>
    </source>
</reference>
<sequence length="907" mass="101778">MARMIGQPIVMKPILISQLALATVWLLTGSLAVADQDSKIVFEKQIRPILKQHCFHCHGEEEEVSAGLDLRLRRFLAQGGDSGAAIIPGDPENSLLIEVLRSGQMPEGKDKLPDQEIDLIAKWIQQGAPTARSEPETVAELDAFTEEERNWWSLQPIAAPQVPAANELTDSTNPIDRFIARSLQQSGLTFSPAADARTLIRRLQFDLTGLPPTPDEITAFTEQSKDAPESAYRSLLERLLNSPAYGERWARHWLDIAGYADSNGFDEKDVVREHAWRYRDYVIRSLNNDKPYDQFIREQLAGDEIAASLGMHANSPEEQDRARYAELLTATGFLRMAPDGSVSQNNITTRNQCVADTIKIISTTLYGMTIECAQCHNHRYDPITQADYYSLRAIFDPGFDVPRWRVPKNRLVSLQTKQQAEQAANIEKEAKKIDAERNAQQKQFIAEVLEKELAKRDEAIRDDLRVAYNSNAKQRTKEQTKLLSEHPSINKLSASSLYLYDSTYKTKHAATLKEIAARAQAIRDTKPTEEFVHAFTELANDPKAVVTTHVFFRGNPEAPKEKVLPSDLSVLASWRSTELAEFSDAVPTTGRRLAFARSVTDGRHPLLARVIVNRVWKHHFGRGLVSSAGDFGVLGERPSHPELLDWLATEFMESGWSLKALHRLILTSQTWQQSSKRSKRGDQIDPDNQLLSRQKTRRLEAEALRDALLAVTGKLNRKPFGPPIPVMPTTDGSIVVGNDTTDSAGRQTGKYIPLHGEEYRRSIYVQVRRSRPLDLLTTFDAPSMTDPNCISRPETTVSPQSLLMMNNSGMRAHARHFAQRLQNTGPPDQDSQIRTAFELCYGRKASETEIANSKNFINAQQQYYKDNPAKFENESGPAEKENASAQALALAAFCHALLSTNEFLYID</sequence>
<dbReference type="Pfam" id="PF07587">
    <property type="entry name" value="PSD1"/>
    <property type="match status" value="1"/>
</dbReference>
<evidence type="ECO:0000313" key="8">
    <source>
        <dbReference type="Proteomes" id="UP000315003"/>
    </source>
</evidence>
<dbReference type="Pfam" id="PF07635">
    <property type="entry name" value="PSCyt1"/>
    <property type="match status" value="1"/>
</dbReference>
<name>A0A517T2S0_9BACT</name>
<keyword evidence="1 4" id="KW-0349">Heme</keyword>
<organism evidence="7 8">
    <name type="scientific">Stieleria bergensis</name>
    <dbReference type="NCBI Taxonomy" id="2528025"/>
    <lineage>
        <taxon>Bacteria</taxon>
        <taxon>Pseudomonadati</taxon>
        <taxon>Planctomycetota</taxon>
        <taxon>Planctomycetia</taxon>
        <taxon>Pirellulales</taxon>
        <taxon>Pirellulaceae</taxon>
        <taxon>Stieleria</taxon>
    </lineage>
</organism>
<keyword evidence="5" id="KW-0175">Coiled coil</keyword>